<dbReference type="Pfam" id="PF02263">
    <property type="entry name" value="GBP"/>
    <property type="match status" value="1"/>
</dbReference>
<comment type="similarity">
    <text evidence="4">Belongs to the TRAFAC class dynamin-like GTPase superfamily. GB1/RHD3 GTPase family.</text>
</comment>
<proteinExistence type="inferred from homology"/>
<evidence type="ECO:0000256" key="4">
    <source>
        <dbReference type="PROSITE-ProRule" id="PRU01052"/>
    </source>
</evidence>
<feature type="domain" description="GB1/RHD3-type G" evidence="5">
    <location>
        <begin position="1"/>
        <end position="209"/>
    </location>
</feature>
<evidence type="ECO:0000313" key="6">
    <source>
        <dbReference type="EMBL" id="KAJ7365577.1"/>
    </source>
</evidence>
<dbReference type="PROSITE" id="PS51715">
    <property type="entry name" value="G_GB1_RHD3"/>
    <property type="match status" value="1"/>
</dbReference>
<dbReference type="PANTHER" id="PTHR10751">
    <property type="entry name" value="GUANYLATE BINDING PROTEIN"/>
    <property type="match status" value="1"/>
</dbReference>
<sequence>MHGTCPDWIGGEKEALEGFSWRGGSERDTTGILLWSKPYVKTLPVVKRVRFDSTSTVKDCATIFALSTMTSSAQIYNLTQNIQEDDLQHLQLFTEYGKLAMEDSNIKPFQRLMFLVRDWSFPYEAAYGSEGGGKILEKRLRMTEKQHSELMQVRKHVKSCFNDIGCFLMPHPGLKVATNPTFDGSLKDIDDEFKENLRELTPSVLSCENLVVKSINGGEVTCRGLLEYFKAYMKIFQGEELPEPKSMLLATAEANNLAALASSKDSYTKRMETSVWWRHAILSSA</sequence>
<keyword evidence="7" id="KW-1185">Reference proteome</keyword>
<evidence type="ECO:0000256" key="3">
    <source>
        <dbReference type="ARBA" id="ARBA00023134"/>
    </source>
</evidence>
<dbReference type="AlphaFoldDB" id="A0A9X0CM23"/>
<dbReference type="EMBL" id="MU827303">
    <property type="protein sequence ID" value="KAJ7365577.1"/>
    <property type="molecule type" value="Genomic_DNA"/>
</dbReference>
<dbReference type="Gene3D" id="1.20.58.420">
    <property type="entry name" value="AHSP"/>
    <property type="match status" value="1"/>
</dbReference>
<keyword evidence="2" id="KW-0378">Hydrolase</keyword>
<evidence type="ECO:0000256" key="1">
    <source>
        <dbReference type="ARBA" id="ARBA00022741"/>
    </source>
</evidence>
<keyword evidence="1" id="KW-0547">Nucleotide-binding</keyword>
<dbReference type="InterPro" id="IPR015894">
    <property type="entry name" value="Guanylate-bd_N"/>
</dbReference>
<evidence type="ECO:0000313" key="7">
    <source>
        <dbReference type="Proteomes" id="UP001163046"/>
    </source>
</evidence>
<gene>
    <name evidence="6" type="primary">ATL2_2</name>
    <name evidence="6" type="ORF">OS493_005692</name>
</gene>
<dbReference type="InterPro" id="IPR036543">
    <property type="entry name" value="Guanylate-bd_C_sf"/>
</dbReference>
<comment type="caution">
    <text evidence="6">The sequence shown here is derived from an EMBL/GenBank/DDBJ whole genome shotgun (WGS) entry which is preliminary data.</text>
</comment>
<dbReference type="SUPFAM" id="SSF52540">
    <property type="entry name" value="P-loop containing nucleoside triphosphate hydrolases"/>
    <property type="match status" value="1"/>
</dbReference>
<dbReference type="Proteomes" id="UP001163046">
    <property type="component" value="Unassembled WGS sequence"/>
</dbReference>
<organism evidence="6 7">
    <name type="scientific">Desmophyllum pertusum</name>
    <dbReference type="NCBI Taxonomy" id="174260"/>
    <lineage>
        <taxon>Eukaryota</taxon>
        <taxon>Metazoa</taxon>
        <taxon>Cnidaria</taxon>
        <taxon>Anthozoa</taxon>
        <taxon>Hexacorallia</taxon>
        <taxon>Scleractinia</taxon>
        <taxon>Caryophylliina</taxon>
        <taxon>Caryophylliidae</taxon>
        <taxon>Desmophyllum</taxon>
    </lineage>
</organism>
<dbReference type="SUPFAM" id="SSF48340">
    <property type="entry name" value="Interferon-induced guanylate-binding protein 1 (GBP1), C-terminal domain"/>
    <property type="match status" value="1"/>
</dbReference>
<evidence type="ECO:0000256" key="2">
    <source>
        <dbReference type="ARBA" id="ARBA00022801"/>
    </source>
</evidence>
<keyword evidence="3" id="KW-0342">GTP-binding</keyword>
<protein>
    <submittedName>
        <fullName evidence="6">RING-H2 finger protein</fullName>
    </submittedName>
</protein>
<dbReference type="GO" id="GO:0003924">
    <property type="term" value="F:GTPase activity"/>
    <property type="evidence" value="ECO:0007669"/>
    <property type="project" value="InterPro"/>
</dbReference>
<evidence type="ECO:0000259" key="5">
    <source>
        <dbReference type="PROSITE" id="PS51715"/>
    </source>
</evidence>
<dbReference type="Gene3D" id="3.40.50.300">
    <property type="entry name" value="P-loop containing nucleotide triphosphate hydrolases"/>
    <property type="match status" value="1"/>
</dbReference>
<dbReference type="GO" id="GO:0005525">
    <property type="term" value="F:GTP binding"/>
    <property type="evidence" value="ECO:0007669"/>
    <property type="project" value="UniProtKB-KW"/>
</dbReference>
<accession>A0A9X0CM23</accession>
<dbReference type="InterPro" id="IPR030386">
    <property type="entry name" value="G_GB1_RHD3_dom"/>
</dbReference>
<dbReference type="OrthoDB" id="7788754at2759"/>
<dbReference type="InterPro" id="IPR027417">
    <property type="entry name" value="P-loop_NTPase"/>
</dbReference>
<name>A0A9X0CM23_9CNID</name>
<reference evidence="6" key="1">
    <citation type="submission" date="2023-01" db="EMBL/GenBank/DDBJ databases">
        <title>Genome assembly of the deep-sea coral Lophelia pertusa.</title>
        <authorList>
            <person name="Herrera S."/>
            <person name="Cordes E."/>
        </authorList>
    </citation>
    <scope>NUCLEOTIDE SEQUENCE</scope>
    <source>
        <strain evidence="6">USNM1676648</strain>
        <tissue evidence="6">Polyp</tissue>
    </source>
</reference>
<dbReference type="CDD" id="cd01851">
    <property type="entry name" value="GBP"/>
    <property type="match status" value="1"/>
</dbReference>